<organism evidence="3 4">
    <name type="scientific">Oceanospirillum multiglobuliferum</name>
    <dbReference type="NCBI Taxonomy" id="64969"/>
    <lineage>
        <taxon>Bacteria</taxon>
        <taxon>Pseudomonadati</taxon>
        <taxon>Pseudomonadota</taxon>
        <taxon>Gammaproteobacteria</taxon>
        <taxon>Oceanospirillales</taxon>
        <taxon>Oceanospirillaceae</taxon>
        <taxon>Oceanospirillum</taxon>
    </lineage>
</organism>
<accession>A0A1T4KNR1</accession>
<dbReference type="PANTHER" id="PTHR24104:SF25">
    <property type="entry name" value="PROTEIN LIN-41"/>
    <property type="match status" value="1"/>
</dbReference>
<feature type="repeat" description="NHL" evidence="2">
    <location>
        <begin position="65"/>
        <end position="109"/>
    </location>
</feature>
<dbReference type="OrthoDB" id="5798956at2"/>
<dbReference type="SUPFAM" id="SSF63825">
    <property type="entry name" value="YWTD domain"/>
    <property type="match status" value="1"/>
</dbReference>
<evidence type="ECO:0000256" key="1">
    <source>
        <dbReference type="ARBA" id="ARBA00022737"/>
    </source>
</evidence>
<comment type="caution">
    <text evidence="3">The sequence shown here is derived from an EMBL/GenBank/DDBJ whole genome shotgun (WGS) entry which is preliminary data.</text>
</comment>
<proteinExistence type="predicted"/>
<dbReference type="SUPFAM" id="SSF101898">
    <property type="entry name" value="NHL repeat"/>
    <property type="match status" value="1"/>
</dbReference>
<dbReference type="InterPro" id="IPR011042">
    <property type="entry name" value="6-blade_b-propeller_TolB-like"/>
</dbReference>
<dbReference type="PROSITE" id="PS51125">
    <property type="entry name" value="NHL"/>
    <property type="match status" value="3"/>
</dbReference>
<evidence type="ECO:0000313" key="4">
    <source>
        <dbReference type="Proteomes" id="UP000191418"/>
    </source>
</evidence>
<dbReference type="InterPro" id="IPR001258">
    <property type="entry name" value="NHL_repeat"/>
</dbReference>
<dbReference type="RefSeq" id="WP_078743766.1">
    <property type="nucleotide sequence ID" value="NZ_FUXG01000001.1"/>
</dbReference>
<dbReference type="Gene3D" id="2.120.10.30">
    <property type="entry name" value="TolB, C-terminal domain"/>
    <property type="match status" value="3"/>
</dbReference>
<feature type="repeat" description="NHL" evidence="2">
    <location>
        <begin position="496"/>
        <end position="533"/>
    </location>
</feature>
<gene>
    <name evidence="3" type="ORF">BTE48_05940</name>
</gene>
<dbReference type="Pfam" id="PF01436">
    <property type="entry name" value="NHL"/>
    <property type="match status" value="1"/>
</dbReference>
<protein>
    <recommendedName>
        <fullName evidence="5">SMP-30/Gluconolactonase/LRE-like region domain-containing protein</fullName>
    </recommendedName>
</protein>
<evidence type="ECO:0000256" key="2">
    <source>
        <dbReference type="PROSITE-ProRule" id="PRU00504"/>
    </source>
</evidence>
<feature type="repeat" description="NHL" evidence="2">
    <location>
        <begin position="547"/>
        <end position="590"/>
    </location>
</feature>
<name>A0A1T4KNR1_9GAMM</name>
<keyword evidence="1" id="KW-0677">Repeat</keyword>
<sequence>MGISYRSYIGQSSNHFSDTLPTPANGNLSFNTPVGSCIDRLGRVWVADTAHNRLVILDKTLEQVLQIYGTVGSGAQQFNMPFRLLAHPNKNWIYVTDIGNKRVHILNYDDLSAIEPINHFGNSATVELKGPNGIVYHEGKLCVADEFYEGENGESRLVIFDELGQYLYEIKAITGPTLDEPLHLLWPQGLSIDEKGLLYIANTGFNTVIRCDWKGQSMPFSATNKPYIDGLELARDVSVIQGRILIPGAEANSIAVYGLNGRRQGLLQGFFAPIQITAFPESNRLLITEPILASVQLHEINLRALQKDNQRSTLVLKSIGDERDQFGQLHFVTSTAGELSTLRPSSTPTLESPLERLIEQQQSLQEQVLKALQPEAMPAWLSMSLSWQTEWLQRWQRSWINLFIPKKELGTSDVLWMVDAGNYQLQASDKADVDSARKASLPLLPGSLGIVALKPSTPLPNQYHYDSPLLVVSNFLSGIVTIYQYYPPLDELIPYTVFGALGSEPWQLSKPQGIAVDPTTNDILIADSGNNRISRWRLNAAGIVGLVDVFGRLGDQEGEFHTPSDITVDMQGHCYVSDQFNNRIQVFDGNGQFLRSWGQAGYGSAGDNFLLPTSIEHDRGYIFVSDLVNRAIKVFNIDGQFINSFSGFGADQNLGQMWMPYLMHVKNGKIYLPDCALNRINLYQFEPE</sequence>
<dbReference type="Proteomes" id="UP000191418">
    <property type="component" value="Unassembled WGS sequence"/>
</dbReference>
<dbReference type="CDD" id="cd05819">
    <property type="entry name" value="NHL"/>
    <property type="match status" value="2"/>
</dbReference>
<reference evidence="3 4" key="1">
    <citation type="submission" date="2017-01" db="EMBL/GenBank/DDBJ databases">
        <title>Genome Sequencing of a Marine Spirillum, Oceanospirillum multiglobuliferum ATCC 33336, from Japan.</title>
        <authorList>
            <person name="Carney J.G."/>
            <person name="Trachtenberg A.M."/>
            <person name="Rheaume B.A."/>
            <person name="Linnane J.D."/>
            <person name="Pitts N.L."/>
            <person name="Mykles D.L."/>
            <person name="Maclea K.S."/>
        </authorList>
    </citation>
    <scope>NUCLEOTIDE SEQUENCE [LARGE SCALE GENOMIC DNA]</scope>
    <source>
        <strain evidence="3 4">ATCC 33336</strain>
    </source>
</reference>
<dbReference type="AlphaFoldDB" id="A0A1T4KNR1"/>
<evidence type="ECO:0008006" key="5">
    <source>
        <dbReference type="Google" id="ProtNLM"/>
    </source>
</evidence>
<keyword evidence="4" id="KW-1185">Reference proteome</keyword>
<dbReference type="PANTHER" id="PTHR24104">
    <property type="entry name" value="E3 UBIQUITIN-PROTEIN LIGASE NHLRC1-RELATED"/>
    <property type="match status" value="1"/>
</dbReference>
<dbReference type="EMBL" id="MTSM01000005">
    <property type="protein sequence ID" value="OPX56086.1"/>
    <property type="molecule type" value="Genomic_DNA"/>
</dbReference>
<dbReference type="STRING" id="64969.SAMN02745127_00145"/>
<dbReference type="GO" id="GO:0008270">
    <property type="term" value="F:zinc ion binding"/>
    <property type="evidence" value="ECO:0007669"/>
    <property type="project" value="UniProtKB-KW"/>
</dbReference>
<dbReference type="InterPro" id="IPR050952">
    <property type="entry name" value="TRIM-NHL_E3_ligases"/>
</dbReference>
<evidence type="ECO:0000313" key="3">
    <source>
        <dbReference type="EMBL" id="OPX56086.1"/>
    </source>
</evidence>